<dbReference type="Pfam" id="PF00392">
    <property type="entry name" value="GntR"/>
    <property type="match status" value="1"/>
</dbReference>
<dbReference type="SMART" id="SM00345">
    <property type="entry name" value="HTH_GNTR"/>
    <property type="match status" value="1"/>
</dbReference>
<dbReference type="PRINTS" id="PR00035">
    <property type="entry name" value="HTHGNTR"/>
</dbReference>
<feature type="domain" description="HTH gntR-type" evidence="4">
    <location>
        <begin position="16"/>
        <end position="84"/>
    </location>
</feature>
<dbReference type="SMART" id="SM00895">
    <property type="entry name" value="FCD"/>
    <property type="match status" value="1"/>
</dbReference>
<dbReference type="GO" id="GO:0003700">
    <property type="term" value="F:DNA-binding transcription factor activity"/>
    <property type="evidence" value="ECO:0007669"/>
    <property type="project" value="InterPro"/>
</dbReference>
<protein>
    <submittedName>
        <fullName evidence="5">FadR family transcriptional regulator</fullName>
    </submittedName>
</protein>
<keyword evidence="1" id="KW-0805">Transcription regulation</keyword>
<dbReference type="InterPro" id="IPR036390">
    <property type="entry name" value="WH_DNA-bd_sf"/>
</dbReference>
<dbReference type="PANTHER" id="PTHR43537">
    <property type="entry name" value="TRANSCRIPTIONAL REGULATOR, GNTR FAMILY"/>
    <property type="match status" value="1"/>
</dbReference>
<name>A0A6B2JN25_9RHOB</name>
<dbReference type="SUPFAM" id="SSF46785">
    <property type="entry name" value="Winged helix' DNA-binding domain"/>
    <property type="match status" value="1"/>
</dbReference>
<dbReference type="Gene3D" id="1.10.10.10">
    <property type="entry name" value="Winged helix-like DNA-binding domain superfamily/Winged helix DNA-binding domain"/>
    <property type="match status" value="1"/>
</dbReference>
<evidence type="ECO:0000256" key="3">
    <source>
        <dbReference type="ARBA" id="ARBA00023163"/>
    </source>
</evidence>
<keyword evidence="2" id="KW-0238">DNA-binding</keyword>
<dbReference type="InterPro" id="IPR008920">
    <property type="entry name" value="TF_FadR/GntR_C"/>
</dbReference>
<dbReference type="RefSeq" id="WP_163890047.1">
    <property type="nucleotide sequence ID" value="NZ_JAAFYS010000001.1"/>
</dbReference>
<dbReference type="InterPro" id="IPR011711">
    <property type="entry name" value="GntR_C"/>
</dbReference>
<dbReference type="InterPro" id="IPR000524">
    <property type="entry name" value="Tscrpt_reg_HTH_GntR"/>
</dbReference>
<keyword evidence="3" id="KW-0804">Transcription</keyword>
<dbReference type="PROSITE" id="PS50949">
    <property type="entry name" value="HTH_GNTR"/>
    <property type="match status" value="1"/>
</dbReference>
<dbReference type="AlphaFoldDB" id="A0A6B2JN25"/>
<dbReference type="Gene3D" id="1.20.120.530">
    <property type="entry name" value="GntR ligand-binding domain-like"/>
    <property type="match status" value="1"/>
</dbReference>
<reference evidence="5 6" key="1">
    <citation type="submission" date="2020-02" db="EMBL/GenBank/DDBJ databases">
        <title>Pseudoroseicyclus tamarix, sp. nov., isolated from offshore sediment of a Tamarix chinensis forest.</title>
        <authorList>
            <person name="Gai Y."/>
        </authorList>
    </citation>
    <scope>NUCLEOTIDE SEQUENCE [LARGE SCALE GENOMIC DNA]</scope>
    <source>
        <strain evidence="5 6">CLL3-39</strain>
    </source>
</reference>
<dbReference type="Pfam" id="PF07729">
    <property type="entry name" value="FCD"/>
    <property type="match status" value="1"/>
</dbReference>
<accession>A0A6B2JN25</accession>
<dbReference type="EMBL" id="JAAGAB010000001">
    <property type="protein sequence ID" value="NDV00067.1"/>
    <property type="molecule type" value="Genomic_DNA"/>
</dbReference>
<dbReference type="PANTHER" id="PTHR43537:SF44">
    <property type="entry name" value="GNTR FAMILY REGULATORY PROTEIN"/>
    <property type="match status" value="1"/>
</dbReference>
<dbReference type="GO" id="GO:0003677">
    <property type="term" value="F:DNA binding"/>
    <property type="evidence" value="ECO:0007669"/>
    <property type="project" value="UniProtKB-KW"/>
</dbReference>
<keyword evidence="6" id="KW-1185">Reference proteome</keyword>
<dbReference type="CDD" id="cd07377">
    <property type="entry name" value="WHTH_GntR"/>
    <property type="match status" value="1"/>
</dbReference>
<evidence type="ECO:0000259" key="4">
    <source>
        <dbReference type="PROSITE" id="PS50949"/>
    </source>
</evidence>
<evidence type="ECO:0000256" key="2">
    <source>
        <dbReference type="ARBA" id="ARBA00023125"/>
    </source>
</evidence>
<proteinExistence type="predicted"/>
<gene>
    <name evidence="5" type="ORF">GZA08_03680</name>
</gene>
<evidence type="ECO:0000313" key="5">
    <source>
        <dbReference type="EMBL" id="NDV00067.1"/>
    </source>
</evidence>
<dbReference type="InterPro" id="IPR036388">
    <property type="entry name" value="WH-like_DNA-bd_sf"/>
</dbReference>
<dbReference type="SUPFAM" id="SSF48008">
    <property type="entry name" value="GntR ligand-binding domain-like"/>
    <property type="match status" value="1"/>
</dbReference>
<evidence type="ECO:0000313" key="6">
    <source>
        <dbReference type="Proteomes" id="UP000474757"/>
    </source>
</evidence>
<sequence>MTRASRPHQLLSPVVRGSHGQVVEALGSEIVDGSYAEGAHLPRDEELMDRFGVSRTVLREAMKTLAAKGMIEARARVGTTVRPAQHWNMFDAEVLRWHLSVEGNDAFFQQLSEMRLSFEPFAAGLAATRAEPERIAGMRAQVSRMAEAEDEMAFALADLNFHRTVLEATGNAFFHSVGALIEAALLSALRLSSPAANNRRRADIAARHERIVDAIAARDEEAAREAMRSVITLGWERISSAVTGNRAQGR</sequence>
<organism evidence="5 6">
    <name type="scientific">Pseudoroseicyclus tamaricis</name>
    <dbReference type="NCBI Taxonomy" id="2705421"/>
    <lineage>
        <taxon>Bacteria</taxon>
        <taxon>Pseudomonadati</taxon>
        <taxon>Pseudomonadota</taxon>
        <taxon>Alphaproteobacteria</taxon>
        <taxon>Rhodobacterales</taxon>
        <taxon>Paracoccaceae</taxon>
        <taxon>Pseudoroseicyclus</taxon>
    </lineage>
</organism>
<evidence type="ECO:0000256" key="1">
    <source>
        <dbReference type="ARBA" id="ARBA00023015"/>
    </source>
</evidence>
<dbReference type="Proteomes" id="UP000474757">
    <property type="component" value="Unassembled WGS sequence"/>
</dbReference>
<comment type="caution">
    <text evidence="5">The sequence shown here is derived from an EMBL/GenBank/DDBJ whole genome shotgun (WGS) entry which is preliminary data.</text>
</comment>